<reference evidence="5 6" key="1">
    <citation type="journal article" date="2021" name="MBio">
        <title>A New Model Trypanosomatid, Novymonas esmeraldas: Genomic Perception of Its 'Candidatus Pandoraea novymonadis' Endosymbiont.</title>
        <authorList>
            <person name="Zakharova A."/>
            <person name="Saura A."/>
            <person name="Butenko A."/>
            <person name="Podesvova L."/>
            <person name="Warmusova S."/>
            <person name="Kostygov A.Y."/>
            <person name="Nenarokova A."/>
            <person name="Lukes J."/>
            <person name="Opperdoes F.R."/>
            <person name="Yurchenko V."/>
        </authorList>
    </citation>
    <scope>NUCLEOTIDE SEQUENCE [LARGE SCALE GENOMIC DNA]</scope>
    <source>
        <strain evidence="5 6">E262AT.01</strain>
    </source>
</reference>
<organism evidence="5 6">
    <name type="scientific">Novymonas esmeraldas</name>
    <dbReference type="NCBI Taxonomy" id="1808958"/>
    <lineage>
        <taxon>Eukaryota</taxon>
        <taxon>Discoba</taxon>
        <taxon>Euglenozoa</taxon>
        <taxon>Kinetoplastea</taxon>
        <taxon>Metakinetoplastina</taxon>
        <taxon>Trypanosomatida</taxon>
        <taxon>Trypanosomatidae</taxon>
        <taxon>Novymonas</taxon>
    </lineage>
</organism>
<feature type="compositionally biased region" description="Basic and acidic residues" evidence="2">
    <location>
        <begin position="156"/>
        <end position="176"/>
    </location>
</feature>
<dbReference type="EMBL" id="JAECZO010000103">
    <property type="protein sequence ID" value="KAK7197359.1"/>
    <property type="molecule type" value="Genomic_DNA"/>
</dbReference>
<dbReference type="PROSITE" id="PS50076">
    <property type="entry name" value="DNAJ_2"/>
    <property type="match status" value="1"/>
</dbReference>
<feature type="region of interest" description="Disordered" evidence="2">
    <location>
        <begin position="330"/>
        <end position="417"/>
    </location>
</feature>
<feature type="region of interest" description="Disordered" evidence="2">
    <location>
        <begin position="255"/>
        <end position="284"/>
    </location>
</feature>
<dbReference type="PANTHER" id="PTHR43096">
    <property type="entry name" value="DNAJ HOMOLOG 1, MITOCHONDRIAL-RELATED"/>
    <property type="match status" value="1"/>
</dbReference>
<dbReference type="Proteomes" id="UP001430356">
    <property type="component" value="Unassembled WGS sequence"/>
</dbReference>
<feature type="chain" id="PRO_5043317593" evidence="3">
    <location>
        <begin position="28"/>
        <end position="417"/>
    </location>
</feature>
<keyword evidence="6" id="KW-1185">Reference proteome</keyword>
<dbReference type="PANTHER" id="PTHR43096:SF52">
    <property type="entry name" value="DNAJ HOMOLOG 1, MITOCHONDRIAL-RELATED"/>
    <property type="match status" value="1"/>
</dbReference>
<feature type="domain" description="J" evidence="4">
    <location>
        <begin position="42"/>
        <end position="110"/>
    </location>
</feature>
<dbReference type="SMART" id="SM00271">
    <property type="entry name" value="DnaJ"/>
    <property type="match status" value="1"/>
</dbReference>
<gene>
    <name evidence="5" type="ORF">NESM_000683200</name>
</gene>
<accession>A0AAW0EV99</accession>
<evidence type="ECO:0000313" key="6">
    <source>
        <dbReference type="Proteomes" id="UP001430356"/>
    </source>
</evidence>
<feature type="region of interest" description="Disordered" evidence="2">
    <location>
        <begin position="156"/>
        <end position="216"/>
    </location>
</feature>
<comment type="caution">
    <text evidence="5">The sequence shown here is derived from an EMBL/GenBank/DDBJ whole genome shotgun (WGS) entry which is preliminary data.</text>
</comment>
<evidence type="ECO:0000256" key="1">
    <source>
        <dbReference type="ARBA" id="ARBA00023186"/>
    </source>
</evidence>
<keyword evidence="1" id="KW-0143">Chaperone</keyword>
<protein>
    <submittedName>
        <fullName evidence="5">DnaJ domain containing protein</fullName>
    </submittedName>
</protein>
<sequence length="417" mass="46276">MHVAQRWRCSRWNCAGVSLVGAAVTVARRHCATVPTDDDVRKAYRTLGVDVSATLADVKRRYGDLAKEHHPDVSGSSAASSTNRMTDINSAYNTLKQFHQLGRRLAEATHTSGKSGSSGPSSYYTRQDTAYQPWYEDIDPIMYELMWEEMRRQNDDDAAAAHRRPEAAQRPHEHWRSQRGGASARQRPSGGRGEDGQPRAAKRKPPPATTTTWPEEQVRAMVNMYQDGKSFDFIANALGKESAAAVVEEFNRWSNDNQPTRRRGAGPQHARRHRPPRRPGAFYYAESPDEIPFELYQMMEEEPYYDGASEEEAGNPFAYYAAADDDASDMSHAHATPFYGGHQMSGGPPPFGDFDDGGGGRRRVYNSSRRASYKPTRHHRGGPPHKNRRYTPNSHNNSNSGGGGGGAGYSSGGGRER</sequence>
<dbReference type="InterPro" id="IPR036869">
    <property type="entry name" value="J_dom_sf"/>
</dbReference>
<dbReference type="InterPro" id="IPR001623">
    <property type="entry name" value="DnaJ_domain"/>
</dbReference>
<dbReference type="GO" id="GO:0051082">
    <property type="term" value="F:unfolded protein binding"/>
    <property type="evidence" value="ECO:0007669"/>
    <property type="project" value="TreeGrafter"/>
</dbReference>
<name>A0AAW0EV99_9TRYP</name>
<evidence type="ECO:0000256" key="2">
    <source>
        <dbReference type="SAM" id="MobiDB-lite"/>
    </source>
</evidence>
<evidence type="ECO:0000313" key="5">
    <source>
        <dbReference type="EMBL" id="KAK7197359.1"/>
    </source>
</evidence>
<dbReference type="GO" id="GO:0005737">
    <property type="term" value="C:cytoplasm"/>
    <property type="evidence" value="ECO:0007669"/>
    <property type="project" value="TreeGrafter"/>
</dbReference>
<evidence type="ECO:0000259" key="4">
    <source>
        <dbReference type="PROSITE" id="PS50076"/>
    </source>
</evidence>
<dbReference type="GO" id="GO:0042026">
    <property type="term" value="P:protein refolding"/>
    <property type="evidence" value="ECO:0007669"/>
    <property type="project" value="TreeGrafter"/>
</dbReference>
<feature type="signal peptide" evidence="3">
    <location>
        <begin position="1"/>
        <end position="27"/>
    </location>
</feature>
<dbReference type="AlphaFoldDB" id="A0AAW0EV99"/>
<evidence type="ECO:0000256" key="3">
    <source>
        <dbReference type="SAM" id="SignalP"/>
    </source>
</evidence>
<dbReference type="SUPFAM" id="SSF46565">
    <property type="entry name" value="Chaperone J-domain"/>
    <property type="match status" value="1"/>
</dbReference>
<dbReference type="CDD" id="cd06257">
    <property type="entry name" value="DnaJ"/>
    <property type="match status" value="1"/>
</dbReference>
<proteinExistence type="predicted"/>
<feature type="compositionally biased region" description="Basic residues" evidence="2">
    <location>
        <begin position="371"/>
        <end position="389"/>
    </location>
</feature>
<dbReference type="Gene3D" id="1.10.287.110">
    <property type="entry name" value="DnaJ domain"/>
    <property type="match status" value="1"/>
</dbReference>
<dbReference type="Pfam" id="PF00226">
    <property type="entry name" value="DnaJ"/>
    <property type="match status" value="1"/>
</dbReference>
<feature type="compositionally biased region" description="Basic residues" evidence="2">
    <location>
        <begin position="260"/>
        <end position="277"/>
    </location>
</feature>
<dbReference type="PRINTS" id="PR00625">
    <property type="entry name" value="JDOMAIN"/>
</dbReference>
<feature type="compositionally biased region" description="Low complexity" evidence="2">
    <location>
        <begin position="112"/>
        <end position="122"/>
    </location>
</feature>
<feature type="compositionally biased region" description="Gly residues" evidence="2">
    <location>
        <begin position="400"/>
        <end position="417"/>
    </location>
</feature>
<feature type="region of interest" description="Disordered" evidence="2">
    <location>
        <begin position="105"/>
        <end position="125"/>
    </location>
</feature>
<keyword evidence="3" id="KW-0732">Signal</keyword>